<evidence type="ECO:0000313" key="2">
    <source>
        <dbReference type="EMBL" id="SFJ43730.1"/>
    </source>
</evidence>
<feature type="transmembrane region" description="Helical" evidence="1">
    <location>
        <begin position="15"/>
        <end position="37"/>
    </location>
</feature>
<name>A0A1I3RCF3_HALDA</name>
<dbReference type="Proteomes" id="UP000183557">
    <property type="component" value="Unassembled WGS sequence"/>
</dbReference>
<reference evidence="3" key="1">
    <citation type="submission" date="2016-10" db="EMBL/GenBank/DDBJ databases">
        <authorList>
            <person name="Varghese N."/>
            <person name="Submissions S."/>
        </authorList>
    </citation>
    <scope>NUCLEOTIDE SEQUENCE [LARGE SCALE GENOMIC DNA]</scope>
    <source>
        <strain evidence="3">CGMCC 1.3704</strain>
    </source>
</reference>
<dbReference type="EMBL" id="FOSB01000002">
    <property type="protein sequence ID" value="SFJ43730.1"/>
    <property type="molecule type" value="Genomic_DNA"/>
</dbReference>
<keyword evidence="1" id="KW-1133">Transmembrane helix</keyword>
<sequence length="49" mass="5234">MDDVLKFLNQVTPDAWIQSIGALLGASIGAFLGGVYASKISFCVRMNQS</sequence>
<dbReference type="AlphaFoldDB" id="A0A1I3RCF3"/>
<protein>
    <submittedName>
        <fullName evidence="2">Uncharacterized protein</fullName>
    </submittedName>
</protein>
<organism evidence="2 3">
    <name type="scientific">Halobacillus dabanensis</name>
    <dbReference type="NCBI Taxonomy" id="240302"/>
    <lineage>
        <taxon>Bacteria</taxon>
        <taxon>Bacillati</taxon>
        <taxon>Bacillota</taxon>
        <taxon>Bacilli</taxon>
        <taxon>Bacillales</taxon>
        <taxon>Bacillaceae</taxon>
        <taxon>Halobacillus</taxon>
    </lineage>
</organism>
<gene>
    <name evidence="2" type="ORF">SAMN04487936_102168</name>
</gene>
<evidence type="ECO:0000256" key="1">
    <source>
        <dbReference type="SAM" id="Phobius"/>
    </source>
</evidence>
<keyword evidence="3" id="KW-1185">Reference proteome</keyword>
<keyword evidence="1" id="KW-0812">Transmembrane</keyword>
<proteinExistence type="predicted"/>
<evidence type="ECO:0000313" key="3">
    <source>
        <dbReference type="Proteomes" id="UP000183557"/>
    </source>
</evidence>
<keyword evidence="1" id="KW-0472">Membrane</keyword>
<accession>A0A1I3RCF3</accession>